<feature type="non-terminal residue" evidence="2">
    <location>
        <position position="194"/>
    </location>
</feature>
<evidence type="ECO:0008006" key="4">
    <source>
        <dbReference type="Google" id="ProtNLM"/>
    </source>
</evidence>
<proteinExistence type="predicted"/>
<evidence type="ECO:0000313" key="2">
    <source>
        <dbReference type="EMBL" id="MED6222258.1"/>
    </source>
</evidence>
<evidence type="ECO:0000313" key="3">
    <source>
        <dbReference type="Proteomes" id="UP001341840"/>
    </source>
</evidence>
<reference evidence="2 3" key="1">
    <citation type="journal article" date="2023" name="Plants (Basel)">
        <title>Bridging the Gap: Combining Genomics and Transcriptomics Approaches to Understand Stylosanthes scabra, an Orphan Legume from the Brazilian Caatinga.</title>
        <authorList>
            <person name="Ferreira-Neto J.R.C."/>
            <person name="da Silva M.D."/>
            <person name="Binneck E."/>
            <person name="de Melo N.F."/>
            <person name="da Silva R.H."/>
            <person name="de Melo A.L.T.M."/>
            <person name="Pandolfi V."/>
            <person name="Bustamante F.O."/>
            <person name="Brasileiro-Vidal A.C."/>
            <person name="Benko-Iseppon A.M."/>
        </authorList>
    </citation>
    <scope>NUCLEOTIDE SEQUENCE [LARGE SCALE GENOMIC DNA]</scope>
    <source>
        <tissue evidence="2">Leaves</tissue>
    </source>
</reference>
<protein>
    <recommendedName>
        <fullName evidence="4">Disease resistance protein</fullName>
    </recommendedName>
</protein>
<dbReference type="Proteomes" id="UP001341840">
    <property type="component" value="Unassembled WGS sequence"/>
</dbReference>
<name>A0ABU6ZJX6_9FABA</name>
<gene>
    <name evidence="2" type="ORF">PIB30_062570</name>
</gene>
<dbReference type="SUPFAM" id="SSF52058">
    <property type="entry name" value="L domain-like"/>
    <property type="match status" value="1"/>
</dbReference>
<comment type="caution">
    <text evidence="2">The sequence shown here is derived from an EMBL/GenBank/DDBJ whole genome shotgun (WGS) entry which is preliminary data.</text>
</comment>
<dbReference type="InterPro" id="IPR032675">
    <property type="entry name" value="LRR_dom_sf"/>
</dbReference>
<sequence>MRELPLSMLETLSINREQQVKCVFDAITHTQPTSLRRLQISHCSSTISFPRNSLPPSLRELCIHDCKNVEFPMHHQQHHSLQRLRIYNSCDSLTSFKFPAFPNLIYLGIQRCENLTSLEEVSQLRSLQELSIQMCPELHNIKVPASLRELRIIRCPLLGEGIEKKDTNIWSTISHIPTIYVDEKLILNDSTSLN</sequence>
<keyword evidence="3" id="KW-1185">Reference proteome</keyword>
<evidence type="ECO:0000256" key="1">
    <source>
        <dbReference type="ARBA" id="ARBA00022821"/>
    </source>
</evidence>
<dbReference type="EMBL" id="JASCZI010272443">
    <property type="protein sequence ID" value="MED6222258.1"/>
    <property type="molecule type" value="Genomic_DNA"/>
</dbReference>
<accession>A0ABU6ZJX6</accession>
<dbReference type="PANTHER" id="PTHR36766">
    <property type="entry name" value="PLANT BROAD-SPECTRUM MILDEW RESISTANCE PROTEIN RPW8"/>
    <property type="match status" value="1"/>
</dbReference>
<keyword evidence="1" id="KW-0611">Plant defense</keyword>
<dbReference type="Gene3D" id="3.80.10.10">
    <property type="entry name" value="Ribonuclease Inhibitor"/>
    <property type="match status" value="1"/>
</dbReference>
<dbReference type="PANTHER" id="PTHR36766:SF70">
    <property type="entry name" value="DISEASE RESISTANCE PROTEIN RGA4"/>
    <property type="match status" value="1"/>
</dbReference>
<organism evidence="2 3">
    <name type="scientific">Stylosanthes scabra</name>
    <dbReference type="NCBI Taxonomy" id="79078"/>
    <lineage>
        <taxon>Eukaryota</taxon>
        <taxon>Viridiplantae</taxon>
        <taxon>Streptophyta</taxon>
        <taxon>Embryophyta</taxon>
        <taxon>Tracheophyta</taxon>
        <taxon>Spermatophyta</taxon>
        <taxon>Magnoliopsida</taxon>
        <taxon>eudicotyledons</taxon>
        <taxon>Gunneridae</taxon>
        <taxon>Pentapetalae</taxon>
        <taxon>rosids</taxon>
        <taxon>fabids</taxon>
        <taxon>Fabales</taxon>
        <taxon>Fabaceae</taxon>
        <taxon>Papilionoideae</taxon>
        <taxon>50 kb inversion clade</taxon>
        <taxon>dalbergioids sensu lato</taxon>
        <taxon>Dalbergieae</taxon>
        <taxon>Pterocarpus clade</taxon>
        <taxon>Stylosanthes</taxon>
    </lineage>
</organism>